<dbReference type="WBParaSite" id="PSU_v2.g18171.t1">
    <property type="protein sequence ID" value="PSU_v2.g18171.t1"/>
    <property type="gene ID" value="PSU_v2.g18171"/>
</dbReference>
<accession>A0A914YLH1</accession>
<organism evidence="1 2">
    <name type="scientific">Panagrolaimus superbus</name>
    <dbReference type="NCBI Taxonomy" id="310955"/>
    <lineage>
        <taxon>Eukaryota</taxon>
        <taxon>Metazoa</taxon>
        <taxon>Ecdysozoa</taxon>
        <taxon>Nematoda</taxon>
        <taxon>Chromadorea</taxon>
        <taxon>Rhabditida</taxon>
        <taxon>Tylenchina</taxon>
        <taxon>Panagrolaimomorpha</taxon>
        <taxon>Panagrolaimoidea</taxon>
        <taxon>Panagrolaimidae</taxon>
        <taxon>Panagrolaimus</taxon>
    </lineage>
</organism>
<reference evidence="2" key="1">
    <citation type="submission" date="2022-11" db="UniProtKB">
        <authorList>
            <consortium name="WormBaseParasite"/>
        </authorList>
    </citation>
    <scope>IDENTIFICATION</scope>
</reference>
<name>A0A914YLH1_9BILA</name>
<keyword evidence="1" id="KW-1185">Reference proteome</keyword>
<evidence type="ECO:0000313" key="1">
    <source>
        <dbReference type="Proteomes" id="UP000887577"/>
    </source>
</evidence>
<sequence length="175" mass="18702">MNIIKMSEHFGNGSFKAAVRLKSDSPITDEIFEVVVDFASESSVGVVVGKDSEVDFTVVGSDVDDNSVVEDIFVGASEVVVNPGFIVFTEEFTDTEDVVDFIVVVDSEVIADPEVVVVVVGFVEFVVDAKVVVVDSKVVGIGVVVGTYPISNNVEKSSPKTNLKSNDNILQLPQN</sequence>
<protein>
    <submittedName>
        <fullName evidence="2">Uncharacterized protein</fullName>
    </submittedName>
</protein>
<dbReference type="AlphaFoldDB" id="A0A914YLH1"/>
<proteinExistence type="predicted"/>
<dbReference type="Proteomes" id="UP000887577">
    <property type="component" value="Unplaced"/>
</dbReference>
<evidence type="ECO:0000313" key="2">
    <source>
        <dbReference type="WBParaSite" id="PSU_v2.g18171.t1"/>
    </source>
</evidence>